<evidence type="ECO:0000256" key="1">
    <source>
        <dbReference type="SAM" id="SignalP"/>
    </source>
</evidence>
<dbReference type="OrthoDB" id="2479530at2"/>
<dbReference type="RefSeq" id="WP_133764277.1">
    <property type="nucleotide sequence ID" value="NZ_BAAARP010000001.1"/>
</dbReference>
<dbReference type="Proteomes" id="UP000295344">
    <property type="component" value="Unassembled WGS sequence"/>
</dbReference>
<dbReference type="AlphaFoldDB" id="A0A4R7FQC4"/>
<name>A0A4R7FQC4_9MICO</name>
<keyword evidence="3" id="KW-1185">Reference proteome</keyword>
<evidence type="ECO:0000313" key="3">
    <source>
        <dbReference type="Proteomes" id="UP000295344"/>
    </source>
</evidence>
<dbReference type="InterPro" id="IPR059186">
    <property type="entry name" value="SACTE_4363"/>
</dbReference>
<accession>A0A4R7FQC4</accession>
<dbReference type="InterPro" id="IPR006311">
    <property type="entry name" value="TAT_signal"/>
</dbReference>
<evidence type="ECO:0000313" key="2">
    <source>
        <dbReference type="EMBL" id="TDS79799.1"/>
    </source>
</evidence>
<feature type="chain" id="PRO_5039222862" description="Adenylyl cyclase" evidence="1">
    <location>
        <begin position="31"/>
        <end position="623"/>
    </location>
</feature>
<gene>
    <name evidence="2" type="ORF">CLV52_0341</name>
</gene>
<dbReference type="EMBL" id="SOAM01000001">
    <property type="protein sequence ID" value="TDS79799.1"/>
    <property type="molecule type" value="Genomic_DNA"/>
</dbReference>
<dbReference type="PROSITE" id="PS51318">
    <property type="entry name" value="TAT"/>
    <property type="match status" value="1"/>
</dbReference>
<keyword evidence="1" id="KW-0732">Signal</keyword>
<comment type="caution">
    <text evidence="2">The sequence shown here is derived from an EMBL/GenBank/DDBJ whole genome shotgun (WGS) entry which is preliminary data.</text>
</comment>
<proteinExistence type="predicted"/>
<organism evidence="2 3">
    <name type="scientific">Amnibacterium kyonggiense</name>
    <dbReference type="NCBI Taxonomy" id="595671"/>
    <lineage>
        <taxon>Bacteria</taxon>
        <taxon>Bacillati</taxon>
        <taxon>Actinomycetota</taxon>
        <taxon>Actinomycetes</taxon>
        <taxon>Micrococcales</taxon>
        <taxon>Microbacteriaceae</taxon>
        <taxon>Amnibacterium</taxon>
    </lineage>
</organism>
<evidence type="ECO:0008006" key="4">
    <source>
        <dbReference type="Google" id="ProtNLM"/>
    </source>
</evidence>
<reference evidence="2 3" key="1">
    <citation type="submission" date="2019-03" db="EMBL/GenBank/DDBJ databases">
        <title>Genomic Encyclopedia of Archaeal and Bacterial Type Strains, Phase II (KMG-II): from individual species to whole genera.</title>
        <authorList>
            <person name="Goeker M."/>
        </authorList>
    </citation>
    <scope>NUCLEOTIDE SEQUENCE [LARGE SCALE GENOMIC DNA]</scope>
    <source>
        <strain evidence="2 3">DSM 24782</strain>
    </source>
</reference>
<protein>
    <recommendedName>
        <fullName evidence="4">Adenylyl cyclase</fullName>
    </recommendedName>
</protein>
<sequence>MPIPSALRSRPRRGLLALLGAATLVTGVLAAAPAAGAAPTARPGQPDLGPNTVVLSPDMPQAEVQAKLDAIAADRVPDQFGPGRVAVLFLPGTYGSAADPLNFQLGYGEEVAGLGKSPSDVVINGTANVYNQCAGDPGGNVSDGCVALNNFWRSLSNLTINPMGGEGCHANTEFWAVSQAAPMRRVQVNGPTTLMDYCTNPSYASGGFIADSALGAVTNGSQQQWLTRNSSVASWSNGVWNQVFSGVQGAPAETFPADGHAVADGPNPYTVVDRTPVSREKPFLYVDDRGAWKVFVPAARTSTTGTSWSTGSEAGRSLPLSRFRIVQPGDSAASIQRSLRRGQDLLVTPGVYGIDRSLTVTRPNTVVLGLGFATLTAERGAVPIRVAGVPGVDLAGLIVDAGATNSPALVEVGARRGAGGSARNPIALQDVFFRIGGPHAGRATTSLVVNSDHVVLDDIWAWRADHGTGVGWTQNTARNGVVVNGDDVTATGLFVEHYQQYNAIWNGERGRTIFFQNELPYDAPSQAAWRHGSVNGYAAYTVADSVRWNRVDGAGSYIYTNVVPTLHASRAFEVPRRPGVQLRHLVTVSLNDAGTIDHVVNGTGEAAVPKTGGSDVVFLNRYP</sequence>
<dbReference type="CDD" id="cd23669">
    <property type="entry name" value="GH55_SacteLam55A-like"/>
    <property type="match status" value="1"/>
</dbReference>
<dbReference type="Gene3D" id="2.160.20.10">
    <property type="entry name" value="Single-stranded right-handed beta-helix, Pectin lyase-like"/>
    <property type="match status" value="1"/>
</dbReference>
<feature type="signal peptide" evidence="1">
    <location>
        <begin position="1"/>
        <end position="30"/>
    </location>
</feature>
<dbReference type="InterPro" id="IPR012334">
    <property type="entry name" value="Pectin_lyas_fold"/>
</dbReference>